<gene>
    <name evidence="4" type="ORF">JBS370_LOCUS16412</name>
</gene>
<dbReference type="EMBL" id="CAJOBD010001648">
    <property type="protein sequence ID" value="CAF3820193.1"/>
    <property type="molecule type" value="Genomic_DNA"/>
</dbReference>
<evidence type="ECO:0000256" key="1">
    <source>
        <dbReference type="PROSITE-ProRule" id="PRU00023"/>
    </source>
</evidence>
<evidence type="ECO:0000256" key="2">
    <source>
        <dbReference type="SAM" id="MobiDB-lite"/>
    </source>
</evidence>
<dbReference type="GO" id="GO:0016020">
    <property type="term" value="C:membrane"/>
    <property type="evidence" value="ECO:0007669"/>
    <property type="project" value="TreeGrafter"/>
</dbReference>
<feature type="region of interest" description="Disordered" evidence="2">
    <location>
        <begin position="1876"/>
        <end position="1897"/>
    </location>
</feature>
<dbReference type="PANTHER" id="PTHR46689:SF2">
    <property type="entry name" value="WW DOMAIN PROTEIN (AFU_ORTHOLOGUE AFUA_6G06520)"/>
    <property type="match status" value="1"/>
</dbReference>
<feature type="domain" description="PhoD-like phosphatase" evidence="3">
    <location>
        <begin position="1698"/>
        <end position="1844"/>
    </location>
</feature>
<comment type="caution">
    <text evidence="4">The sequence shown here is derived from an EMBL/GenBank/DDBJ whole genome shotgun (WGS) entry which is preliminary data.</text>
</comment>
<feature type="repeat" description="ANK" evidence="1">
    <location>
        <begin position="42"/>
        <end position="74"/>
    </location>
</feature>
<feature type="domain" description="PhoD-like phosphatase" evidence="3">
    <location>
        <begin position="1432"/>
        <end position="1685"/>
    </location>
</feature>
<evidence type="ECO:0000259" key="3">
    <source>
        <dbReference type="Pfam" id="PF19050"/>
    </source>
</evidence>
<dbReference type="Gene3D" id="1.25.40.20">
    <property type="entry name" value="Ankyrin repeat-containing domain"/>
    <property type="match status" value="1"/>
</dbReference>
<dbReference type="InterPro" id="IPR038607">
    <property type="entry name" value="PhoD-like_sf"/>
</dbReference>
<keyword evidence="1" id="KW-0040">ANK repeat</keyword>
<dbReference type="InterPro" id="IPR036770">
    <property type="entry name" value="Ankyrin_rpt-contain_sf"/>
</dbReference>
<dbReference type="InterPro" id="IPR016024">
    <property type="entry name" value="ARM-type_fold"/>
</dbReference>
<dbReference type="Gene3D" id="3.90.176.10">
    <property type="entry name" value="Toxin ADP-ribosyltransferase, Chain A, domain 1"/>
    <property type="match status" value="1"/>
</dbReference>
<name>A0A819CYU9_9BILA</name>
<proteinExistence type="predicted"/>
<dbReference type="Pfam" id="PF19050">
    <property type="entry name" value="PhoD_2"/>
    <property type="match status" value="2"/>
</dbReference>
<reference evidence="4" key="1">
    <citation type="submission" date="2021-02" db="EMBL/GenBank/DDBJ databases">
        <authorList>
            <person name="Nowell W R."/>
        </authorList>
    </citation>
    <scope>NUCLEOTIDE SEQUENCE</scope>
</reference>
<dbReference type="InterPro" id="IPR043904">
    <property type="entry name" value="PhoD_2-like"/>
</dbReference>
<dbReference type="PROSITE" id="PS50297">
    <property type="entry name" value="ANK_REP_REGION"/>
    <property type="match status" value="1"/>
</dbReference>
<dbReference type="PROSITE" id="PS50088">
    <property type="entry name" value="ANK_REPEAT"/>
    <property type="match status" value="1"/>
</dbReference>
<organism evidence="4 5">
    <name type="scientific">Rotaria sordida</name>
    <dbReference type="NCBI Taxonomy" id="392033"/>
    <lineage>
        <taxon>Eukaryota</taxon>
        <taxon>Metazoa</taxon>
        <taxon>Spiralia</taxon>
        <taxon>Gnathifera</taxon>
        <taxon>Rotifera</taxon>
        <taxon>Eurotatoria</taxon>
        <taxon>Bdelloidea</taxon>
        <taxon>Philodinida</taxon>
        <taxon>Philodinidae</taxon>
        <taxon>Rotaria</taxon>
    </lineage>
</organism>
<dbReference type="SMART" id="SM00248">
    <property type="entry name" value="ANK"/>
    <property type="match status" value="3"/>
</dbReference>
<evidence type="ECO:0000313" key="5">
    <source>
        <dbReference type="Proteomes" id="UP000663836"/>
    </source>
</evidence>
<dbReference type="SUPFAM" id="SSF48403">
    <property type="entry name" value="Ankyrin repeat"/>
    <property type="match status" value="1"/>
</dbReference>
<dbReference type="InterPro" id="IPR018946">
    <property type="entry name" value="PhoD-like_MPP"/>
</dbReference>
<accession>A0A819CYU9</accession>
<dbReference type="Gene3D" id="3.60.21.70">
    <property type="entry name" value="PhoD-like phosphatase"/>
    <property type="match status" value="1"/>
</dbReference>
<protein>
    <recommendedName>
        <fullName evidence="3">PhoD-like phosphatase domain-containing protein</fullName>
    </recommendedName>
</protein>
<dbReference type="SUPFAM" id="SSF48371">
    <property type="entry name" value="ARM repeat"/>
    <property type="match status" value="1"/>
</dbReference>
<dbReference type="InterPro" id="IPR002110">
    <property type="entry name" value="Ankyrin_rpt"/>
</dbReference>
<sequence>MDDDQCGSLSEFYVACRSGDLNKVEYLLPRLSLYDLNQLESNGSTALHAAAFFGHINIVQLLMTHGGFLTTLRNRYNLTPAEESNDTIRRLLLLPDTIQLRFQNADSTTTTLFTPISLTSDTEDQSLIATTNEPIVQRPDWIDAYDNAHRIALENHEYMRKWLTKIPFAHIINMIKTDYLNQMNKVLTEDNFGLIQEYIALANDEDDARYLVYAYTTPTSFFKQINIDLAQRGSDFRFENNISKKYQDDEPPIGFGQYLFAAVIINHPSIDYWRYTGVTYRGMNISNDELNQYIYDARILTRSFLSTSKRIDTAFLYLQYNNPILRPVLCVYRVTQRHTSLAISDLSAIQCEDEVLIIPFVAFRVIKVDIDRFYVSDRCRVSVIFLDEVIMTEKKILIDLLADIAVHLQEYSSSGLIEKFDLHYKYRASMRSHSAHLLINKHHLSDPYFTLITNHNSLFLLRDINTYGFLSSSIQHYMTCLFLIRTTDKKQSRIEIVAERFLSYVTNSNFREPLLLGLEWISWQWNAEDLNIFCQLLFTRNNDRFNQHLPLGAMLLMTALFDLEQKPYERTLKDAFDQFLIVSINREWLIRFPIFIDYLIDGLNYLPLNIARTWIYHYFQTRVNIEHIRSVLNVLTNMISFFREIPTWIRNDDHEKYSLNVLQYQSRIDYIRDNENNDLFVIDRFLTTISIMDSTVLTSGFVRRSLFKFNIDIQQFSPVFLTVLIALYGGLHRFKRLSLDNKDTVIFSPLHMHRDSLNNSWLIDYMNANCWTHLPNTDEIEHRIHRISSEDDSPETIDLFTTWICLKGVKQPWIFHKYMSWSAFQRAIFRFHRLALYLSEFYYVKYDLELELEAPATFREDAISIMHQYTQSEKNETCSTFLHCVAVALTRLMIPGVIELFHERQRAEELRKTSTDSLKLYEASISIAVLSAALYERDDQPSEIADEIWLTLTCIRESILRLHAITIIWQLSQAYTTSAHQIDTICKEALALIDDQQSIVDHTLLFLIWWTTFSNTADNRTIGYQIHRLLDHLTINIKSNSMDVQQTICQSLLIALDHAIYPYVRPRICRFIQNSQWSNGSYLPDIFQLQSMPLFTFIENHSNPDLKNPSKSALLASMYLMQLSIDVYHLPTWFEMESTINRQTTIDQCGLGRIAIEQLSISSEHRIVSKEAARIMTNLFQISLEEQSIDYHSLERLLAQCEFVEKSAQSDVIQWLQYKDHPHLFIFAFHAALLITKYSIDAIQLCCKLLDYPTDEFRQRAQKCLSCMANRNWNNDENDIKDKYGDLKANAPNPVNINPQVMGDYPQPKATTSKIPELPPSVVADTESPAINRPPKSPGPALGPYFQFISTDINKMLWMGSALIFRHVSFNQPNIEFICDTKVDYNWEILYENIFDLCAYRVNIFIKLRSGEGDDKIIWKIDWGDKKTDGSFLIARLDQKWRGGFFSCNGFDAYVPKQVASNLTYSNVWNHLLSIHEETPLHLLLWGGDQNYIDFIFDDVPFLRAWINMEWNERWTTDFRDDLKQQVEQYYFNTYAENWDCRPEVRKALTSIPNLMMWDDHDIFDGAGSYPPLLHDSPVMMGLFLSAQKMRLLFQHHTTSEKAREHQMFGYQGYNFFARCGRYLAIIGTDGRTERDTETVQHEKTWDMIFDKLENNLDDVEHLIILFPVPFSFIRVHIAESIQERLKNFPNKWRKLPLIKKTNSIFGLPELYDDLLDEWTHRDHIEERNRALLRFQKISQEKKIRITYFSGDVHCCGVGRFQTRGSYRPLPINDAKLMYQIISSAIVNMPPSEMAIRIAHHFKTKWNPIDNTEEEMIDFFERKTENGRKLFYKKFRPNRNWCYFEQCSNIISSNVTVVHTSCLHCFPSRDNPIIPTTLGPTSNQEGKGSQQPPIHSHSHQKLCHEQIQTDQRQIGSNDLRIRFWLESADKHQDGRQFVSYDLLIPNLK</sequence>
<dbReference type="PANTHER" id="PTHR46689">
    <property type="entry name" value="MEMBRANE PROTEIN, PUTATIVE-RELATED"/>
    <property type="match status" value="1"/>
</dbReference>
<feature type="compositionally biased region" description="Polar residues" evidence="2">
    <location>
        <begin position="1878"/>
        <end position="1893"/>
    </location>
</feature>
<dbReference type="CDD" id="cd07389">
    <property type="entry name" value="MPP_PhoD"/>
    <property type="match status" value="1"/>
</dbReference>
<dbReference type="Proteomes" id="UP000663836">
    <property type="component" value="Unassembled WGS sequence"/>
</dbReference>
<dbReference type="SUPFAM" id="SSF56399">
    <property type="entry name" value="ADP-ribosylation"/>
    <property type="match status" value="1"/>
</dbReference>
<dbReference type="Pfam" id="PF12796">
    <property type="entry name" value="Ank_2"/>
    <property type="match status" value="1"/>
</dbReference>
<evidence type="ECO:0000313" key="4">
    <source>
        <dbReference type="EMBL" id="CAF3820193.1"/>
    </source>
</evidence>